<organism evidence="1">
    <name type="scientific">freshwater metagenome</name>
    <dbReference type="NCBI Taxonomy" id="449393"/>
    <lineage>
        <taxon>unclassified sequences</taxon>
        <taxon>metagenomes</taxon>
        <taxon>ecological metagenomes</taxon>
    </lineage>
</organism>
<sequence>MSSAMRSGSCNGTSSAEIDTPMFFVRASTAPAVMSGEGLQPLAAPWCSSWLIAMNPNLSAHSAMSMPAL</sequence>
<accession>A0A6J6TDI0</accession>
<gene>
    <name evidence="1" type="ORF">UFOPK2754_01479</name>
</gene>
<dbReference type="AlphaFoldDB" id="A0A6J6TDI0"/>
<proteinExistence type="predicted"/>
<name>A0A6J6TDI0_9ZZZZ</name>
<evidence type="ECO:0000313" key="1">
    <source>
        <dbReference type="EMBL" id="CAB4745471.1"/>
    </source>
</evidence>
<dbReference type="EMBL" id="CAEZYR010000048">
    <property type="protein sequence ID" value="CAB4745471.1"/>
    <property type="molecule type" value="Genomic_DNA"/>
</dbReference>
<protein>
    <submittedName>
        <fullName evidence="1">Unannotated protein</fullName>
    </submittedName>
</protein>
<reference evidence="1" key="1">
    <citation type="submission" date="2020-05" db="EMBL/GenBank/DDBJ databases">
        <authorList>
            <person name="Chiriac C."/>
            <person name="Salcher M."/>
            <person name="Ghai R."/>
            <person name="Kavagutti S V."/>
        </authorList>
    </citation>
    <scope>NUCLEOTIDE SEQUENCE</scope>
</reference>